<organism evidence="2 3">
    <name type="scientific">Xiamenia xianingshaonis</name>
    <dbReference type="NCBI Taxonomy" id="2682776"/>
    <lineage>
        <taxon>Bacteria</taxon>
        <taxon>Bacillati</taxon>
        <taxon>Actinomycetota</taxon>
        <taxon>Coriobacteriia</taxon>
        <taxon>Eggerthellales</taxon>
        <taxon>Eggerthellaceae</taxon>
        <taxon>Xiamenia</taxon>
    </lineage>
</organism>
<dbReference type="EMBL" id="WPCR01000002">
    <property type="protein sequence ID" value="NHM13607.1"/>
    <property type="molecule type" value="Genomic_DNA"/>
</dbReference>
<evidence type="ECO:0000313" key="2">
    <source>
        <dbReference type="EMBL" id="NHM13607.1"/>
    </source>
</evidence>
<protein>
    <submittedName>
        <fullName evidence="2">Prevent-host-death protein</fullName>
    </submittedName>
</protein>
<reference evidence="2 3" key="1">
    <citation type="submission" date="2019-11" db="EMBL/GenBank/DDBJ databases">
        <title>Eggerthellaceae novel genus isolated from the rectal contents of marmort.</title>
        <authorList>
            <person name="Zhang G."/>
        </authorList>
    </citation>
    <scope>NUCLEOTIDE SEQUENCE [LARGE SCALE GENOMIC DNA]</scope>
    <source>
        <strain evidence="3">zg-886</strain>
    </source>
</reference>
<proteinExistence type="inferred from homology"/>
<dbReference type="SUPFAM" id="SSF143120">
    <property type="entry name" value="YefM-like"/>
    <property type="match status" value="1"/>
</dbReference>
<gene>
    <name evidence="2" type="ORF">GMI68_02270</name>
</gene>
<evidence type="ECO:0000313" key="3">
    <source>
        <dbReference type="Proteomes" id="UP000636394"/>
    </source>
</evidence>
<dbReference type="Proteomes" id="UP000636394">
    <property type="component" value="Unassembled WGS sequence"/>
</dbReference>
<keyword evidence="3" id="KW-1185">Reference proteome</keyword>
<evidence type="ECO:0000256" key="1">
    <source>
        <dbReference type="ARBA" id="ARBA00009981"/>
    </source>
</evidence>
<sequence length="82" mass="8811">MLQANVLEAKNGLSRLLKLLESGQQDCIVIARRNTPVAKLVPFEQGGGEERIGIAKGRLCYSEGWDSPEANAEVAALFGVGR</sequence>
<dbReference type="RefSeq" id="WP_165061195.1">
    <property type="nucleotide sequence ID" value="NZ_WPCR01000002.1"/>
</dbReference>
<accession>A0ABX0IL77</accession>
<comment type="similarity">
    <text evidence="1">Belongs to the phD/YefM antitoxin family.</text>
</comment>
<dbReference type="InterPro" id="IPR036165">
    <property type="entry name" value="YefM-like_sf"/>
</dbReference>
<comment type="caution">
    <text evidence="2">The sequence shown here is derived from an EMBL/GenBank/DDBJ whole genome shotgun (WGS) entry which is preliminary data.</text>
</comment>
<name>A0ABX0IL77_9ACTN</name>